<organism evidence="1 2">
    <name type="scientific">Malus domestica</name>
    <name type="common">Apple</name>
    <name type="synonym">Pyrus malus</name>
    <dbReference type="NCBI Taxonomy" id="3750"/>
    <lineage>
        <taxon>Eukaryota</taxon>
        <taxon>Viridiplantae</taxon>
        <taxon>Streptophyta</taxon>
        <taxon>Embryophyta</taxon>
        <taxon>Tracheophyta</taxon>
        <taxon>Spermatophyta</taxon>
        <taxon>Magnoliopsida</taxon>
        <taxon>eudicotyledons</taxon>
        <taxon>Gunneridae</taxon>
        <taxon>Pentapetalae</taxon>
        <taxon>rosids</taxon>
        <taxon>fabids</taxon>
        <taxon>Rosales</taxon>
        <taxon>Rosaceae</taxon>
        <taxon>Amygdaloideae</taxon>
        <taxon>Maleae</taxon>
        <taxon>Malus</taxon>
    </lineage>
</organism>
<protein>
    <submittedName>
        <fullName evidence="1">Uncharacterized protein</fullName>
    </submittedName>
</protein>
<evidence type="ECO:0000313" key="1">
    <source>
        <dbReference type="EMBL" id="RXH87065.1"/>
    </source>
</evidence>
<comment type="caution">
    <text evidence="1">The sequence shown here is derived from an EMBL/GenBank/DDBJ whole genome shotgun (WGS) entry which is preliminary data.</text>
</comment>
<keyword evidence="2" id="KW-1185">Reference proteome</keyword>
<dbReference type="PANTHER" id="PTHR33116">
    <property type="entry name" value="REVERSE TRANSCRIPTASE ZINC-BINDING DOMAIN-CONTAINING PROTEIN-RELATED-RELATED"/>
    <property type="match status" value="1"/>
</dbReference>
<accession>A0A498IXJ5</accession>
<dbReference type="PANTHER" id="PTHR33116:SF86">
    <property type="entry name" value="REVERSE TRANSCRIPTASE DOMAIN-CONTAINING PROTEIN"/>
    <property type="match status" value="1"/>
</dbReference>
<name>A0A498IXJ5_MALDO</name>
<dbReference type="STRING" id="3750.A0A498IXJ5"/>
<sequence>MKLNQNLDLVLRVTNLFPTFVGRIKKQTFSFIEERVIKRPSGWKGKLLRGGLGVSNTKPALSSAGRELLIKVVAQNLPAFAMNCFLLPKTFCDYPDTLKIHWWSREKLCKPKRRGRGGGGTVVFNHQPDSLGAKLFKAIHNPMSSFWDATNPFYSSYCWTSILKAREVLLLGEGGGVLSGLWTMERRYNC</sequence>
<reference evidence="1 2" key="1">
    <citation type="submission" date="2018-10" db="EMBL/GenBank/DDBJ databases">
        <title>A high-quality apple genome assembly.</title>
        <authorList>
            <person name="Hu J."/>
        </authorList>
    </citation>
    <scope>NUCLEOTIDE SEQUENCE [LARGE SCALE GENOMIC DNA]</scope>
    <source>
        <strain evidence="2">cv. HFTH1</strain>
        <tissue evidence="1">Young leaf</tissue>
    </source>
</reference>
<dbReference type="AlphaFoldDB" id="A0A498IXJ5"/>
<dbReference type="Proteomes" id="UP000290289">
    <property type="component" value="Chromosome 10"/>
</dbReference>
<evidence type="ECO:0000313" key="2">
    <source>
        <dbReference type="Proteomes" id="UP000290289"/>
    </source>
</evidence>
<gene>
    <name evidence="1" type="ORF">DVH24_028565</name>
</gene>
<dbReference type="EMBL" id="RDQH01000336">
    <property type="protein sequence ID" value="RXH87065.1"/>
    <property type="molecule type" value="Genomic_DNA"/>
</dbReference>
<proteinExistence type="predicted"/>